<dbReference type="AlphaFoldDB" id="A0AAV2BCU6"/>
<protein>
    <recommendedName>
        <fullName evidence="13">Aquaporin AQPAe.a</fullName>
    </recommendedName>
</protein>
<keyword evidence="12" id="KW-1185">Reference proteome</keyword>
<organism evidence="11 12">
    <name type="scientific">Larinioides sclopetarius</name>
    <dbReference type="NCBI Taxonomy" id="280406"/>
    <lineage>
        <taxon>Eukaryota</taxon>
        <taxon>Metazoa</taxon>
        <taxon>Ecdysozoa</taxon>
        <taxon>Arthropoda</taxon>
        <taxon>Chelicerata</taxon>
        <taxon>Arachnida</taxon>
        <taxon>Araneae</taxon>
        <taxon>Araneomorphae</taxon>
        <taxon>Entelegynae</taxon>
        <taxon>Araneoidea</taxon>
        <taxon>Araneidae</taxon>
        <taxon>Larinioides</taxon>
    </lineage>
</organism>
<name>A0AAV2BCU6_9ARAC</name>
<keyword evidence="5 9" id="KW-0812">Transmembrane</keyword>
<keyword evidence="8 10" id="KW-0472">Membrane</keyword>
<evidence type="ECO:0000256" key="4">
    <source>
        <dbReference type="ARBA" id="ARBA00022448"/>
    </source>
</evidence>
<evidence type="ECO:0000256" key="8">
    <source>
        <dbReference type="ARBA" id="ARBA00023136"/>
    </source>
</evidence>
<keyword evidence="7 10" id="KW-1133">Transmembrane helix</keyword>
<evidence type="ECO:0000256" key="3">
    <source>
        <dbReference type="ARBA" id="ARBA00011881"/>
    </source>
</evidence>
<dbReference type="PRINTS" id="PR00783">
    <property type="entry name" value="MINTRINSICP"/>
</dbReference>
<accession>A0AAV2BCU6</accession>
<feature type="transmembrane region" description="Helical" evidence="10">
    <location>
        <begin position="245"/>
        <end position="262"/>
    </location>
</feature>
<feature type="transmembrane region" description="Helical" evidence="10">
    <location>
        <begin position="171"/>
        <end position="191"/>
    </location>
</feature>
<evidence type="ECO:0000256" key="1">
    <source>
        <dbReference type="ARBA" id="ARBA00004141"/>
    </source>
</evidence>
<dbReference type="GO" id="GO:0015250">
    <property type="term" value="F:water channel activity"/>
    <property type="evidence" value="ECO:0007669"/>
    <property type="project" value="TreeGrafter"/>
</dbReference>
<dbReference type="Gene3D" id="1.20.1080.10">
    <property type="entry name" value="Glycerol uptake facilitator protein"/>
    <property type="match status" value="1"/>
</dbReference>
<dbReference type="EMBL" id="CAXIEN010000338">
    <property type="protein sequence ID" value="CAL1294053.1"/>
    <property type="molecule type" value="Genomic_DNA"/>
</dbReference>
<evidence type="ECO:0000256" key="7">
    <source>
        <dbReference type="ARBA" id="ARBA00022989"/>
    </source>
</evidence>
<feature type="transmembrane region" description="Helical" evidence="10">
    <location>
        <begin position="203"/>
        <end position="223"/>
    </location>
</feature>
<dbReference type="Pfam" id="PF00230">
    <property type="entry name" value="MIP"/>
    <property type="match status" value="1"/>
</dbReference>
<comment type="similarity">
    <text evidence="2 9">Belongs to the MIP/aquaporin (TC 1.A.8) family.</text>
</comment>
<feature type="transmembrane region" description="Helical" evidence="10">
    <location>
        <begin position="57"/>
        <end position="79"/>
    </location>
</feature>
<dbReference type="NCBIfam" id="TIGR00861">
    <property type="entry name" value="MIP"/>
    <property type="match status" value="1"/>
</dbReference>
<keyword evidence="4 9" id="KW-0813">Transport</keyword>
<comment type="subunit">
    <text evidence="3">Homotetramer.</text>
</comment>
<comment type="subcellular location">
    <subcellularLocation>
        <location evidence="1">Membrane</location>
        <topology evidence="1">Multi-pass membrane protein</topology>
    </subcellularLocation>
</comment>
<dbReference type="SUPFAM" id="SSF81338">
    <property type="entry name" value="Aquaporin-like"/>
    <property type="match status" value="1"/>
</dbReference>
<feature type="transmembrane region" description="Helical" evidence="10">
    <location>
        <begin position="85"/>
        <end position="110"/>
    </location>
</feature>
<feature type="transmembrane region" description="Helical" evidence="10">
    <location>
        <begin position="131"/>
        <end position="151"/>
    </location>
</feature>
<dbReference type="CDD" id="cd00333">
    <property type="entry name" value="MIP"/>
    <property type="match status" value="1"/>
</dbReference>
<evidence type="ECO:0000256" key="2">
    <source>
        <dbReference type="ARBA" id="ARBA00006175"/>
    </source>
</evidence>
<sequence length="300" mass="31519">APNNRFLPIGRFFTCAFFFRAALFNPSALSEPRHNSAMGRLRDAIGMEEASQLSRAAFAEFLGTAALVLVGCGSCIGGWGDPTIVQIALAFGVTVATVAQCIGGVSGGHINPAVTCAMLVTGRCSFIRSGLYVVAQCCGAIAGAAVLKAVTPEANRGALGSTLVSDALTPLQGLGVEFCITFVLVLTVFAACDEHRLDVQGSVPLAIGLSITACHCFAIRYTGSSMNTARSFGPAVITGLWENHWVYWVGPILGGIAAGLLYQHVFACPPPAPESIERLKLQTLLKIREKEIIADRTTCI</sequence>
<keyword evidence="6" id="KW-0677">Repeat</keyword>
<proteinExistence type="inferred from homology"/>
<dbReference type="GO" id="GO:0005886">
    <property type="term" value="C:plasma membrane"/>
    <property type="evidence" value="ECO:0007669"/>
    <property type="project" value="UniProtKB-ARBA"/>
</dbReference>
<evidence type="ECO:0000256" key="6">
    <source>
        <dbReference type="ARBA" id="ARBA00022737"/>
    </source>
</evidence>
<evidence type="ECO:0000256" key="10">
    <source>
        <dbReference type="SAM" id="Phobius"/>
    </source>
</evidence>
<evidence type="ECO:0000256" key="5">
    <source>
        <dbReference type="ARBA" id="ARBA00022692"/>
    </source>
</evidence>
<dbReference type="InterPro" id="IPR023271">
    <property type="entry name" value="Aquaporin-like"/>
</dbReference>
<dbReference type="FunFam" id="1.20.1080.10:FF:000009">
    <property type="entry name" value="aquaporin-4 isoform X1"/>
    <property type="match status" value="1"/>
</dbReference>
<dbReference type="PANTHER" id="PTHR19139:SF199">
    <property type="entry name" value="MIP17260P"/>
    <property type="match status" value="1"/>
</dbReference>
<dbReference type="InterPro" id="IPR000425">
    <property type="entry name" value="MIP"/>
</dbReference>
<evidence type="ECO:0000313" key="12">
    <source>
        <dbReference type="Proteomes" id="UP001497382"/>
    </source>
</evidence>
<feature type="non-terminal residue" evidence="11">
    <location>
        <position position="1"/>
    </location>
</feature>
<evidence type="ECO:0000256" key="9">
    <source>
        <dbReference type="RuleBase" id="RU000477"/>
    </source>
</evidence>
<dbReference type="Proteomes" id="UP001497382">
    <property type="component" value="Unassembled WGS sequence"/>
</dbReference>
<evidence type="ECO:0000313" key="11">
    <source>
        <dbReference type="EMBL" id="CAL1294053.1"/>
    </source>
</evidence>
<reference evidence="11 12" key="1">
    <citation type="submission" date="2024-04" db="EMBL/GenBank/DDBJ databases">
        <authorList>
            <person name="Rising A."/>
            <person name="Reimegard J."/>
            <person name="Sonavane S."/>
            <person name="Akerstrom W."/>
            <person name="Nylinder S."/>
            <person name="Hedman E."/>
            <person name="Kallberg Y."/>
        </authorList>
    </citation>
    <scope>NUCLEOTIDE SEQUENCE [LARGE SCALE GENOMIC DNA]</scope>
</reference>
<dbReference type="PANTHER" id="PTHR19139">
    <property type="entry name" value="AQUAPORIN TRANSPORTER"/>
    <property type="match status" value="1"/>
</dbReference>
<dbReference type="InterPro" id="IPR034294">
    <property type="entry name" value="Aquaporin_transptr"/>
</dbReference>
<gene>
    <name evidence="11" type="ORF">LARSCL_LOCUS18516</name>
</gene>
<evidence type="ECO:0008006" key="13">
    <source>
        <dbReference type="Google" id="ProtNLM"/>
    </source>
</evidence>
<dbReference type="GO" id="GO:0048878">
    <property type="term" value="P:chemical homeostasis"/>
    <property type="evidence" value="ECO:0007669"/>
    <property type="project" value="UniProtKB-ARBA"/>
</dbReference>
<comment type="caution">
    <text evidence="11">The sequence shown here is derived from an EMBL/GenBank/DDBJ whole genome shotgun (WGS) entry which is preliminary data.</text>
</comment>